<feature type="region of interest" description="Disordered" evidence="1">
    <location>
        <begin position="270"/>
        <end position="302"/>
    </location>
</feature>
<keyword evidence="2" id="KW-0732">Signal</keyword>
<dbReference type="Proteomes" id="UP001595909">
    <property type="component" value="Unassembled WGS sequence"/>
</dbReference>
<organism evidence="4 5">
    <name type="scientific">Actinomycetospora chibensis</name>
    <dbReference type="NCBI Taxonomy" id="663606"/>
    <lineage>
        <taxon>Bacteria</taxon>
        <taxon>Bacillati</taxon>
        <taxon>Actinomycetota</taxon>
        <taxon>Actinomycetes</taxon>
        <taxon>Pseudonocardiales</taxon>
        <taxon>Pseudonocardiaceae</taxon>
        <taxon>Actinomycetospora</taxon>
    </lineage>
</organism>
<sequence>MGRRSVGRRSVVVAALVGAALVLGSASATGAPGSSPASGGDGTRRVALGDSWAAGTAAGDVEAASGTCRRSPRAYPAVVARAAGETSWTSRACASATGGGNGQFTSLGPATEVVTATVGADATGLGALAAACSATGTATRCDGATTRFDRALATLSPALDASLADIRKRAPRAAVTVTGYPLLAEGRACPSGPADAARAARLDDAVTRLDTALADRVTAAGMRFVDVRSAFAGHGVCAPDPWLTPLTGPDPLLAGGATATGHALGVLPALAATAPTTPAPTRPATPPSDGRRDEPPAPLFPG</sequence>
<protein>
    <submittedName>
        <fullName evidence="4">SGNH/GDSL hydrolase family protein</fullName>
        <ecNumber evidence="4">3.1.-.-</ecNumber>
    </submittedName>
</protein>
<dbReference type="RefSeq" id="WP_274187623.1">
    <property type="nucleotide sequence ID" value="NZ_BAABHN010000018.1"/>
</dbReference>
<reference evidence="5" key="1">
    <citation type="journal article" date="2019" name="Int. J. Syst. Evol. Microbiol.">
        <title>The Global Catalogue of Microorganisms (GCM) 10K type strain sequencing project: providing services to taxonomists for standard genome sequencing and annotation.</title>
        <authorList>
            <consortium name="The Broad Institute Genomics Platform"/>
            <consortium name="The Broad Institute Genome Sequencing Center for Infectious Disease"/>
            <person name="Wu L."/>
            <person name="Ma J."/>
        </authorList>
    </citation>
    <scope>NUCLEOTIDE SEQUENCE [LARGE SCALE GENOMIC DNA]</scope>
    <source>
        <strain evidence="5">CCUG 50347</strain>
    </source>
</reference>
<dbReference type="SUPFAM" id="SSF52266">
    <property type="entry name" value="SGNH hydrolase"/>
    <property type="match status" value="1"/>
</dbReference>
<evidence type="ECO:0000259" key="3">
    <source>
        <dbReference type="Pfam" id="PF13472"/>
    </source>
</evidence>
<feature type="domain" description="SGNH hydrolase-type esterase" evidence="3">
    <location>
        <begin position="47"/>
        <end position="242"/>
    </location>
</feature>
<dbReference type="InterPro" id="IPR036514">
    <property type="entry name" value="SGNH_hydro_sf"/>
</dbReference>
<comment type="caution">
    <text evidence="4">The sequence shown here is derived from an EMBL/GenBank/DDBJ whole genome shotgun (WGS) entry which is preliminary data.</text>
</comment>
<dbReference type="InterPro" id="IPR006311">
    <property type="entry name" value="TAT_signal"/>
</dbReference>
<dbReference type="EMBL" id="JBHSIM010000018">
    <property type="protein sequence ID" value="MFC4832578.1"/>
    <property type="molecule type" value="Genomic_DNA"/>
</dbReference>
<name>A0ABV9REE8_9PSEU</name>
<dbReference type="EC" id="3.1.-.-" evidence="4"/>
<dbReference type="GO" id="GO:0016787">
    <property type="term" value="F:hydrolase activity"/>
    <property type="evidence" value="ECO:0007669"/>
    <property type="project" value="UniProtKB-KW"/>
</dbReference>
<dbReference type="PANTHER" id="PTHR37981">
    <property type="entry name" value="LIPASE 2"/>
    <property type="match status" value="1"/>
</dbReference>
<dbReference type="CDD" id="cd01823">
    <property type="entry name" value="SEST_like"/>
    <property type="match status" value="1"/>
</dbReference>
<dbReference type="Pfam" id="PF13472">
    <property type="entry name" value="Lipase_GDSL_2"/>
    <property type="match status" value="1"/>
</dbReference>
<evidence type="ECO:0000313" key="4">
    <source>
        <dbReference type="EMBL" id="MFC4832578.1"/>
    </source>
</evidence>
<proteinExistence type="predicted"/>
<keyword evidence="5" id="KW-1185">Reference proteome</keyword>
<accession>A0ABV9REE8</accession>
<keyword evidence="4" id="KW-0378">Hydrolase</keyword>
<evidence type="ECO:0000256" key="1">
    <source>
        <dbReference type="SAM" id="MobiDB-lite"/>
    </source>
</evidence>
<feature type="signal peptide" evidence="2">
    <location>
        <begin position="1"/>
        <end position="30"/>
    </location>
</feature>
<dbReference type="PANTHER" id="PTHR37981:SF1">
    <property type="entry name" value="SGNH HYDROLASE-TYPE ESTERASE DOMAIN-CONTAINING PROTEIN"/>
    <property type="match status" value="1"/>
</dbReference>
<feature type="compositionally biased region" description="Pro residues" evidence="1">
    <location>
        <begin position="277"/>
        <end position="286"/>
    </location>
</feature>
<gene>
    <name evidence="4" type="ORF">ACFPEL_09170</name>
</gene>
<feature type="chain" id="PRO_5047500462" evidence="2">
    <location>
        <begin position="31"/>
        <end position="302"/>
    </location>
</feature>
<dbReference type="PROSITE" id="PS51318">
    <property type="entry name" value="TAT"/>
    <property type="match status" value="1"/>
</dbReference>
<evidence type="ECO:0000256" key="2">
    <source>
        <dbReference type="SAM" id="SignalP"/>
    </source>
</evidence>
<dbReference type="InterPro" id="IPR037460">
    <property type="entry name" value="SEST-like"/>
</dbReference>
<evidence type="ECO:0000313" key="5">
    <source>
        <dbReference type="Proteomes" id="UP001595909"/>
    </source>
</evidence>
<dbReference type="InterPro" id="IPR013830">
    <property type="entry name" value="SGNH_hydro"/>
</dbReference>
<dbReference type="Gene3D" id="3.40.50.1110">
    <property type="entry name" value="SGNH hydrolase"/>
    <property type="match status" value="1"/>
</dbReference>